<dbReference type="InterPro" id="IPR032675">
    <property type="entry name" value="LRR_dom_sf"/>
</dbReference>
<accession>A0AAD7ZKH5</accession>
<organism evidence="1 2">
    <name type="scientific">Diploptera punctata</name>
    <name type="common">Pacific beetle cockroach</name>
    <dbReference type="NCBI Taxonomy" id="6984"/>
    <lineage>
        <taxon>Eukaryota</taxon>
        <taxon>Metazoa</taxon>
        <taxon>Ecdysozoa</taxon>
        <taxon>Arthropoda</taxon>
        <taxon>Hexapoda</taxon>
        <taxon>Insecta</taxon>
        <taxon>Pterygota</taxon>
        <taxon>Neoptera</taxon>
        <taxon>Polyneoptera</taxon>
        <taxon>Dictyoptera</taxon>
        <taxon>Blattodea</taxon>
        <taxon>Blaberoidea</taxon>
        <taxon>Blaberidae</taxon>
        <taxon>Diplopterinae</taxon>
        <taxon>Diploptera</taxon>
    </lineage>
</organism>
<dbReference type="Pfam" id="PF13516">
    <property type="entry name" value="LRR_6"/>
    <property type="match status" value="1"/>
</dbReference>
<dbReference type="SUPFAM" id="SSF52058">
    <property type="entry name" value="L domain-like"/>
    <property type="match status" value="1"/>
</dbReference>
<evidence type="ECO:0000313" key="2">
    <source>
        <dbReference type="Proteomes" id="UP001233999"/>
    </source>
</evidence>
<dbReference type="PROSITE" id="PS51450">
    <property type="entry name" value="LRR"/>
    <property type="match status" value="1"/>
</dbReference>
<dbReference type="EMBL" id="JASPKZ010007831">
    <property type="protein sequence ID" value="KAJ9582016.1"/>
    <property type="molecule type" value="Genomic_DNA"/>
</dbReference>
<protein>
    <submittedName>
        <fullName evidence="1">Uncharacterized protein</fullName>
    </submittedName>
</protein>
<feature type="non-terminal residue" evidence="1">
    <location>
        <position position="55"/>
    </location>
</feature>
<reference evidence="1" key="1">
    <citation type="journal article" date="2023" name="IScience">
        <title>Live-bearing cockroach genome reveals convergent evolutionary mechanisms linked to viviparity in insects and beyond.</title>
        <authorList>
            <person name="Fouks B."/>
            <person name="Harrison M.C."/>
            <person name="Mikhailova A.A."/>
            <person name="Marchal E."/>
            <person name="English S."/>
            <person name="Carruthers M."/>
            <person name="Jennings E.C."/>
            <person name="Chiamaka E.L."/>
            <person name="Frigard R.A."/>
            <person name="Pippel M."/>
            <person name="Attardo G.M."/>
            <person name="Benoit J.B."/>
            <person name="Bornberg-Bauer E."/>
            <person name="Tobe S.S."/>
        </authorList>
    </citation>
    <scope>NUCLEOTIDE SEQUENCE</scope>
    <source>
        <strain evidence="1">Stay&amp;Tobe</strain>
    </source>
</reference>
<feature type="non-terminal residue" evidence="1">
    <location>
        <position position="1"/>
    </location>
</feature>
<proteinExistence type="predicted"/>
<name>A0AAD7ZKH5_DIPPU</name>
<evidence type="ECO:0000313" key="1">
    <source>
        <dbReference type="EMBL" id="KAJ9582016.1"/>
    </source>
</evidence>
<gene>
    <name evidence="1" type="ORF">L9F63_003599</name>
</gene>
<comment type="caution">
    <text evidence="1">The sequence shown here is derived from an EMBL/GenBank/DDBJ whole genome shotgun (WGS) entry which is preliminary data.</text>
</comment>
<dbReference type="Proteomes" id="UP001233999">
    <property type="component" value="Unassembled WGS sequence"/>
</dbReference>
<keyword evidence="2" id="KW-1185">Reference proteome</keyword>
<dbReference type="Pfam" id="PF00560">
    <property type="entry name" value="LRR_1"/>
    <property type="match status" value="1"/>
</dbReference>
<reference evidence="1" key="2">
    <citation type="submission" date="2023-05" db="EMBL/GenBank/DDBJ databases">
        <authorList>
            <person name="Fouks B."/>
        </authorList>
    </citation>
    <scope>NUCLEOTIDE SEQUENCE</scope>
    <source>
        <strain evidence="1">Stay&amp;Tobe</strain>
        <tissue evidence="1">Testes</tissue>
    </source>
</reference>
<dbReference type="Gene3D" id="3.80.10.10">
    <property type="entry name" value="Ribonuclease Inhibitor"/>
    <property type="match status" value="1"/>
</dbReference>
<sequence length="55" mass="6548">NICDISILQYHRYLQYIDLSWNQLTDISALGYVRYLIYLDVSHNLLTTLLNFRAP</sequence>
<dbReference type="AlphaFoldDB" id="A0AAD7ZKH5"/>
<dbReference type="InterPro" id="IPR001611">
    <property type="entry name" value="Leu-rich_rpt"/>
</dbReference>